<evidence type="ECO:0000313" key="6">
    <source>
        <dbReference type="Proteomes" id="UP000800235"/>
    </source>
</evidence>
<keyword evidence="6" id="KW-1185">Reference proteome</keyword>
<dbReference type="OrthoDB" id="128536at2759"/>
<dbReference type="EMBL" id="MU007015">
    <property type="protein sequence ID" value="KAF2434870.1"/>
    <property type="molecule type" value="Genomic_DNA"/>
</dbReference>
<dbReference type="Gene3D" id="6.20.50.20">
    <property type="match status" value="1"/>
</dbReference>
<feature type="non-terminal residue" evidence="5">
    <location>
        <position position="143"/>
    </location>
</feature>
<feature type="non-terminal residue" evidence="5">
    <location>
        <position position="1"/>
    </location>
</feature>
<evidence type="ECO:0000313" key="5">
    <source>
        <dbReference type="EMBL" id="KAF2434870.1"/>
    </source>
</evidence>
<organism evidence="5 6">
    <name type="scientific">Tothia fuscella</name>
    <dbReference type="NCBI Taxonomy" id="1048955"/>
    <lineage>
        <taxon>Eukaryota</taxon>
        <taxon>Fungi</taxon>
        <taxon>Dikarya</taxon>
        <taxon>Ascomycota</taxon>
        <taxon>Pezizomycotina</taxon>
        <taxon>Dothideomycetes</taxon>
        <taxon>Pleosporomycetidae</taxon>
        <taxon>Venturiales</taxon>
        <taxon>Cylindrosympodiaceae</taxon>
        <taxon>Tothia</taxon>
    </lineage>
</organism>
<dbReference type="PANTHER" id="PTHR14742">
    <property type="entry name" value="RIBONUCLEASE P SUBUNIT P21"/>
    <property type="match status" value="1"/>
</dbReference>
<gene>
    <name evidence="5" type="ORF">EJ08DRAFT_560468</name>
</gene>
<comment type="similarity">
    <text evidence="4">Belongs to the eukaryotic/archaeal RNase P protein component 4 family.</text>
</comment>
<dbReference type="GO" id="GO:0046872">
    <property type="term" value="F:metal ion binding"/>
    <property type="evidence" value="ECO:0007669"/>
    <property type="project" value="UniProtKB-KW"/>
</dbReference>
<dbReference type="Proteomes" id="UP000800235">
    <property type="component" value="Unassembled WGS sequence"/>
</dbReference>
<evidence type="ECO:0000256" key="3">
    <source>
        <dbReference type="ARBA" id="ARBA00022833"/>
    </source>
</evidence>
<keyword evidence="1" id="KW-0819">tRNA processing</keyword>
<proteinExistence type="inferred from homology"/>
<dbReference type="GO" id="GO:0008033">
    <property type="term" value="P:tRNA processing"/>
    <property type="evidence" value="ECO:0007669"/>
    <property type="project" value="UniProtKB-KW"/>
</dbReference>
<dbReference type="Pfam" id="PF04032">
    <property type="entry name" value="Rpr2"/>
    <property type="match status" value="1"/>
</dbReference>
<reference evidence="5" key="1">
    <citation type="journal article" date="2020" name="Stud. Mycol.">
        <title>101 Dothideomycetes genomes: a test case for predicting lifestyles and emergence of pathogens.</title>
        <authorList>
            <person name="Haridas S."/>
            <person name="Albert R."/>
            <person name="Binder M."/>
            <person name="Bloem J."/>
            <person name="Labutti K."/>
            <person name="Salamov A."/>
            <person name="Andreopoulos B."/>
            <person name="Baker S."/>
            <person name="Barry K."/>
            <person name="Bills G."/>
            <person name="Bluhm B."/>
            <person name="Cannon C."/>
            <person name="Castanera R."/>
            <person name="Culley D."/>
            <person name="Daum C."/>
            <person name="Ezra D."/>
            <person name="Gonzalez J."/>
            <person name="Henrissat B."/>
            <person name="Kuo A."/>
            <person name="Liang C."/>
            <person name="Lipzen A."/>
            <person name="Lutzoni F."/>
            <person name="Magnuson J."/>
            <person name="Mondo S."/>
            <person name="Nolan M."/>
            <person name="Ohm R."/>
            <person name="Pangilinan J."/>
            <person name="Park H.-J."/>
            <person name="Ramirez L."/>
            <person name="Alfaro M."/>
            <person name="Sun H."/>
            <person name="Tritt A."/>
            <person name="Yoshinaga Y."/>
            <person name="Zwiers L.-H."/>
            <person name="Turgeon B."/>
            <person name="Goodwin S."/>
            <person name="Spatafora J."/>
            <person name="Crous P."/>
            <person name="Grigoriev I."/>
        </authorList>
    </citation>
    <scope>NUCLEOTIDE SEQUENCE</scope>
    <source>
        <strain evidence="5">CBS 130266</strain>
    </source>
</reference>
<protein>
    <submittedName>
        <fullName evidence="5">RNAse P, Rpr2/Rpp21 subunit</fullName>
    </submittedName>
</protein>
<dbReference type="PANTHER" id="PTHR14742:SF0">
    <property type="entry name" value="RIBONUCLEASE P PROTEIN SUBUNIT P21"/>
    <property type="match status" value="1"/>
</dbReference>
<accession>A0A9P4U2I3</accession>
<name>A0A9P4U2I3_9PEZI</name>
<evidence type="ECO:0000256" key="2">
    <source>
        <dbReference type="ARBA" id="ARBA00022723"/>
    </source>
</evidence>
<keyword evidence="3" id="KW-0862">Zinc</keyword>
<evidence type="ECO:0000256" key="1">
    <source>
        <dbReference type="ARBA" id="ARBA00022694"/>
    </source>
</evidence>
<dbReference type="InterPro" id="IPR007175">
    <property type="entry name" value="Rpr2/Snm1/Rpp21"/>
</dbReference>
<comment type="caution">
    <text evidence="5">The sequence shown here is derived from an EMBL/GenBank/DDBJ whole genome shotgun (WGS) entry which is preliminary data.</text>
</comment>
<dbReference type="AlphaFoldDB" id="A0A9P4U2I3"/>
<keyword evidence="2" id="KW-0479">Metal-binding</keyword>
<dbReference type="GO" id="GO:0005655">
    <property type="term" value="C:nucleolar ribonuclease P complex"/>
    <property type="evidence" value="ECO:0007669"/>
    <property type="project" value="TreeGrafter"/>
</dbReference>
<evidence type="ECO:0000256" key="4">
    <source>
        <dbReference type="ARBA" id="ARBA00038402"/>
    </source>
</evidence>
<sequence>KDKGVPNRHVYARISYLQQASLYLQTQQDAQKPASEILIDNQAQSTSTPYSNEDYGLPRLMASHILQVSRKSVIRLSHEMKRGICKRCTSVLIPGRTSETRIDNKSRGGKRPWADVMVTTCLACGMEKRFPVGAERQTKKKLR</sequence>